<accession>A0ABX2LQE6</accession>
<sequence>MQDLKQEIYTNTLRAIRESGLSVDDPARLALDILIATRIYAGPQDNEKYVELVTIFPSTKQGIRTARGHINPFGLCSAVLSSSAATLGTIPAAVAFISALFAAFTVSLSPEQAAFFLAVTQLKNEKQDIDLDSIVGRMCSILHQTHYSCSQLLVLIDALGQLGCRIHVHPDTKVVSVGEVIILI</sequence>
<proteinExistence type="predicted"/>
<keyword evidence="2" id="KW-1185">Reference proteome</keyword>
<dbReference type="RefSeq" id="WP_148664522.1">
    <property type="nucleotide sequence ID" value="NZ_CP018845.1"/>
</dbReference>
<protein>
    <submittedName>
        <fullName evidence="1">Uncharacterized protein</fullName>
    </submittedName>
</protein>
<gene>
    <name evidence="1" type="ORF">HNO84_03415</name>
</gene>
<name>A0ABX2LQE6_9BURK</name>
<comment type="caution">
    <text evidence="1">The sequence shown here is derived from an EMBL/GenBank/DDBJ whole genome shotgun (WGS) entry which is preliminary data.</text>
</comment>
<organism evidence="1 2">
    <name type="scientific">Herbaspirillum robiniae</name>
    <dbReference type="NCBI Taxonomy" id="2014887"/>
    <lineage>
        <taxon>Bacteria</taxon>
        <taxon>Pseudomonadati</taxon>
        <taxon>Pseudomonadota</taxon>
        <taxon>Betaproteobacteria</taxon>
        <taxon>Burkholderiales</taxon>
        <taxon>Oxalobacteraceae</taxon>
        <taxon>Herbaspirillum</taxon>
    </lineage>
</organism>
<evidence type="ECO:0000313" key="2">
    <source>
        <dbReference type="Proteomes" id="UP000536746"/>
    </source>
</evidence>
<evidence type="ECO:0000313" key="1">
    <source>
        <dbReference type="EMBL" id="NUU00634.1"/>
    </source>
</evidence>
<reference evidence="1 2" key="1">
    <citation type="journal article" date="2020" name="Front. Plant Sci.">
        <title>Isolation of Rhizosphere Bacteria That Improve Quality and Water Stress Tolerance in Greenhouse Ornamentals.</title>
        <authorList>
            <person name="Nordstedt N.P."/>
            <person name="Jones M.L."/>
        </authorList>
    </citation>
    <scope>NUCLEOTIDE SEQUENCE [LARGE SCALE GENOMIC DNA]</scope>
    <source>
        <strain evidence="1 2">C6C2</strain>
    </source>
</reference>
<dbReference type="Proteomes" id="UP000536746">
    <property type="component" value="Unassembled WGS sequence"/>
</dbReference>
<dbReference type="EMBL" id="JABFMT010000002">
    <property type="protein sequence ID" value="NUU00634.1"/>
    <property type="molecule type" value="Genomic_DNA"/>
</dbReference>